<dbReference type="EMBL" id="LLXH01001425">
    <property type="protein sequence ID" value="PKC58963.1"/>
    <property type="molecule type" value="Genomic_DNA"/>
</dbReference>
<evidence type="ECO:0000256" key="1">
    <source>
        <dbReference type="SAM" id="MobiDB-lite"/>
    </source>
</evidence>
<dbReference type="OrthoDB" id="2441188at2759"/>
<reference evidence="4 7" key="2">
    <citation type="submission" date="2017-09" db="EMBL/GenBank/DDBJ databases">
        <title>Extensive intraspecific genome diversity in a model arbuscular mycorrhizal fungus.</title>
        <authorList>
            <person name="Chen E.C."/>
            <person name="Morin E."/>
            <person name="Beaudet D."/>
            <person name="Noel J."/>
            <person name="Ndikumana S."/>
            <person name="Charron P."/>
            <person name="St-Onge C."/>
            <person name="Giorgi J."/>
            <person name="Grigoriev I.V."/>
            <person name="Roux C."/>
            <person name="Martin F.M."/>
            <person name="Corradi N."/>
        </authorList>
    </citation>
    <scope>NUCLEOTIDE SEQUENCE [LARGE SCALE GENOMIC DNA]</scope>
    <source>
        <strain evidence="4 7">A5</strain>
    </source>
</reference>
<name>A0A2I1F4L2_9GLOM</name>
<evidence type="ECO:0000313" key="4">
    <source>
        <dbReference type="EMBL" id="PKC03207.1"/>
    </source>
</evidence>
<dbReference type="EMBL" id="CAGKOT010000004">
    <property type="protein sequence ID" value="CAB5329360.1"/>
    <property type="molecule type" value="Genomic_DNA"/>
</dbReference>
<dbReference type="AlphaFoldDB" id="A0A2I1F4L2"/>
<dbReference type="Proteomes" id="UP000232688">
    <property type="component" value="Unassembled WGS sequence"/>
</dbReference>
<gene>
    <name evidence="3" type="ORF">CHRIB12_LOCUS2790</name>
    <name evidence="5" type="ORF">RhiirA1_494249</name>
    <name evidence="4" type="ORF">RhiirA5_451952</name>
</gene>
<accession>A0A2I1F4L2</accession>
<feature type="compositionally biased region" description="Basic and acidic residues" evidence="1">
    <location>
        <begin position="194"/>
        <end position="206"/>
    </location>
</feature>
<feature type="compositionally biased region" description="Pro residues" evidence="1">
    <location>
        <begin position="208"/>
        <end position="229"/>
    </location>
</feature>
<dbReference type="EMBL" id="LLXJ01001229">
    <property type="protein sequence ID" value="PKC03207.1"/>
    <property type="molecule type" value="Genomic_DNA"/>
</dbReference>
<reference evidence="5 6" key="3">
    <citation type="submission" date="2017-10" db="EMBL/GenBank/DDBJ databases">
        <title>Extensive intraspecific genome diversity in a model arbuscular mycorrhizal fungus.</title>
        <authorList>
            <person name="Chen E.C.H."/>
            <person name="Morin E."/>
            <person name="Baudet D."/>
            <person name="Noel J."/>
            <person name="Ndikumana S."/>
            <person name="Charron P."/>
            <person name="St-Onge C."/>
            <person name="Giorgi J."/>
            <person name="Grigoriev I.V."/>
            <person name="Roux C."/>
            <person name="Martin F.M."/>
            <person name="Corradi N."/>
        </authorList>
    </citation>
    <scope>NUCLEOTIDE SEQUENCE [LARGE SCALE GENOMIC DNA]</scope>
    <source>
        <strain evidence="5 6">A1</strain>
    </source>
</reference>
<evidence type="ECO:0000313" key="7">
    <source>
        <dbReference type="Proteomes" id="UP000232722"/>
    </source>
</evidence>
<keyword evidence="2" id="KW-0732">Signal</keyword>
<feature type="region of interest" description="Disordered" evidence="1">
    <location>
        <begin position="124"/>
        <end position="229"/>
    </location>
</feature>
<protein>
    <submittedName>
        <fullName evidence="3">Uncharacterized protein</fullName>
    </submittedName>
</protein>
<evidence type="ECO:0000313" key="6">
    <source>
        <dbReference type="Proteomes" id="UP000232688"/>
    </source>
</evidence>
<feature type="chain" id="PRO_5014112657" evidence="2">
    <location>
        <begin position="21"/>
        <end position="229"/>
    </location>
</feature>
<dbReference type="Proteomes" id="UP000232722">
    <property type="component" value="Unassembled WGS sequence"/>
</dbReference>
<sequence>MKILAKFILPFAVFTALVSSSPLPQEPPAPGPALPSGGEKKIVVVGPGPGPWSVGSEQVATWWSTGFTSDDPITVTTHEESGTTPIFSADSTLNKGSTQIPIDDKYTPGTNYVTEVSLKSDPSIKGIGPAFTVTGGGGGGVPKAAPGPPPPPGGPSGGPPPPDSAGGKEPEPSGKGPEPSGKEPEPSGKGPEPSGKEPEPSGKEPEVPGGPPPPPDAGGPPPPDSPKAK</sequence>
<feature type="compositionally biased region" description="Pro residues" evidence="1">
    <location>
        <begin position="145"/>
        <end position="163"/>
    </location>
</feature>
<organism evidence="3 8">
    <name type="scientific">Rhizophagus irregularis</name>
    <dbReference type="NCBI Taxonomy" id="588596"/>
    <lineage>
        <taxon>Eukaryota</taxon>
        <taxon>Fungi</taxon>
        <taxon>Fungi incertae sedis</taxon>
        <taxon>Mucoromycota</taxon>
        <taxon>Glomeromycotina</taxon>
        <taxon>Glomeromycetes</taxon>
        <taxon>Glomerales</taxon>
        <taxon>Glomeraceae</taxon>
        <taxon>Rhizophagus</taxon>
    </lineage>
</organism>
<proteinExistence type="predicted"/>
<evidence type="ECO:0000256" key="2">
    <source>
        <dbReference type="SAM" id="SignalP"/>
    </source>
</evidence>
<evidence type="ECO:0000313" key="8">
    <source>
        <dbReference type="Proteomes" id="UP000684084"/>
    </source>
</evidence>
<comment type="caution">
    <text evidence="3">The sequence shown here is derived from an EMBL/GenBank/DDBJ whole genome shotgun (WGS) entry which is preliminary data.</text>
</comment>
<reference evidence="4 7" key="1">
    <citation type="submission" date="2016-04" db="EMBL/GenBank/DDBJ databases">
        <title>Genome analyses suggest a sexual origin of heterokaryosis in a supposedly ancient asexual fungus.</title>
        <authorList>
            <person name="Ropars J."/>
            <person name="Sedzielewska K."/>
            <person name="Noel J."/>
            <person name="Charron P."/>
            <person name="Farinelli L."/>
            <person name="Marton T."/>
            <person name="Kruger M."/>
            <person name="Pelin A."/>
            <person name="Brachmann A."/>
            <person name="Corradi N."/>
        </authorList>
    </citation>
    <scope>NUCLEOTIDE SEQUENCE [LARGE SCALE GENOMIC DNA]</scope>
    <source>
        <strain evidence="4 7">A5</strain>
    </source>
</reference>
<dbReference type="VEuPathDB" id="FungiDB:FUN_004781"/>
<evidence type="ECO:0000313" key="3">
    <source>
        <dbReference type="EMBL" id="CAB5329360.1"/>
    </source>
</evidence>
<dbReference type="VEuPathDB" id="FungiDB:RhiirA1_494249"/>
<reference evidence="5 6" key="4">
    <citation type="submission" date="2017-10" db="EMBL/GenBank/DDBJ databases">
        <title>Genome analyses suggest a sexual origin of heterokaryosis in a supposedly ancient asexual fungus.</title>
        <authorList>
            <person name="Corradi N."/>
            <person name="Sedzielewska K."/>
            <person name="Noel J."/>
            <person name="Charron P."/>
            <person name="Farinelli L."/>
            <person name="Marton T."/>
            <person name="Kruger M."/>
            <person name="Pelin A."/>
            <person name="Brachmann A."/>
            <person name="Corradi N."/>
        </authorList>
    </citation>
    <scope>NUCLEOTIDE SEQUENCE [LARGE SCALE GENOMIC DNA]</scope>
    <source>
        <strain evidence="5 6">A1</strain>
    </source>
</reference>
<feature type="signal peptide" evidence="2">
    <location>
        <begin position="1"/>
        <end position="20"/>
    </location>
</feature>
<dbReference type="VEuPathDB" id="FungiDB:RhiirFUN_006935"/>
<evidence type="ECO:0000313" key="5">
    <source>
        <dbReference type="EMBL" id="PKC58963.1"/>
    </source>
</evidence>
<dbReference type="Proteomes" id="UP000684084">
    <property type="component" value="Unassembled WGS sequence"/>
</dbReference>
<reference evidence="3" key="5">
    <citation type="submission" date="2020-05" db="EMBL/GenBank/DDBJ databases">
        <authorList>
            <person name="Rincon C."/>
            <person name="Sanders R I."/>
            <person name="Robbins C."/>
            <person name="Chaturvedi A."/>
        </authorList>
    </citation>
    <scope>NUCLEOTIDE SEQUENCE</scope>
    <source>
        <strain evidence="3">CHB12</strain>
    </source>
</reference>